<dbReference type="NCBIfam" id="TIGR04128">
    <property type="entry name" value="exoso_Fjoh_1448"/>
    <property type="match status" value="1"/>
</dbReference>
<dbReference type="EMBL" id="CP040812">
    <property type="protein sequence ID" value="QCY69265.1"/>
    <property type="molecule type" value="Genomic_DNA"/>
</dbReference>
<keyword evidence="6 8" id="KW-1133">Transmembrane helix</keyword>
<keyword evidence="10" id="KW-1185">Reference proteome</keyword>
<evidence type="ECO:0000313" key="10">
    <source>
        <dbReference type="Proteomes" id="UP000309016"/>
    </source>
</evidence>
<evidence type="ECO:0000256" key="7">
    <source>
        <dbReference type="ARBA" id="ARBA00023136"/>
    </source>
</evidence>
<dbReference type="InterPro" id="IPR019127">
    <property type="entry name" value="Exosortase"/>
</dbReference>
<dbReference type="NCBIfam" id="TIGR04178">
    <property type="entry name" value="exo_archaeo"/>
    <property type="match status" value="1"/>
</dbReference>
<keyword evidence="7 8" id="KW-0472">Membrane</keyword>
<evidence type="ECO:0000256" key="3">
    <source>
        <dbReference type="ARBA" id="ARBA00022670"/>
    </source>
</evidence>
<dbReference type="AlphaFoldDB" id="A0A5B7X2E1"/>
<dbReference type="GO" id="GO:0006508">
    <property type="term" value="P:proteolysis"/>
    <property type="evidence" value="ECO:0007669"/>
    <property type="project" value="UniProtKB-KW"/>
</dbReference>
<gene>
    <name evidence="9" type="primary">xrtF</name>
    <name evidence="9" type="ORF">FHG64_07575</name>
</gene>
<feature type="transmembrane region" description="Helical" evidence="8">
    <location>
        <begin position="116"/>
        <end position="142"/>
    </location>
</feature>
<feature type="transmembrane region" description="Helical" evidence="8">
    <location>
        <begin position="84"/>
        <end position="109"/>
    </location>
</feature>
<feature type="transmembrane region" description="Helical" evidence="8">
    <location>
        <begin position="154"/>
        <end position="176"/>
    </location>
</feature>
<protein>
    <submittedName>
        <fullName evidence="9">Exosortase family protein XrtF</fullName>
    </submittedName>
</protein>
<dbReference type="InterPro" id="IPR026392">
    <property type="entry name" value="Exo/Archaeosortase_dom"/>
</dbReference>
<comment type="subcellular location">
    <subcellularLocation>
        <location evidence="1">Cell membrane</location>
        <topology evidence="1">Multi-pass membrane protein</topology>
    </subcellularLocation>
</comment>
<keyword evidence="4 8" id="KW-0812">Transmembrane</keyword>
<reference evidence="9 10" key="1">
    <citation type="submission" date="2019-06" db="EMBL/GenBank/DDBJ databases">
        <title>Complete genome sequence of Antarcticibacterium flavum KCTC 52984T from an Antarctic marine sediment.</title>
        <authorList>
            <person name="Lee Y.M."/>
            <person name="Shin S.C."/>
        </authorList>
    </citation>
    <scope>NUCLEOTIDE SEQUENCE [LARGE SCALE GENOMIC DNA]</scope>
    <source>
        <strain evidence="9 10">KCTC 52984</strain>
    </source>
</reference>
<accession>A0A5B7X2E1</accession>
<dbReference type="KEGG" id="afla:FHG64_07575"/>
<dbReference type="InterPro" id="IPR026323">
    <property type="entry name" value="Exosortase-related_prot_XrtF"/>
</dbReference>
<dbReference type="Proteomes" id="UP000309016">
    <property type="component" value="Chromosome"/>
</dbReference>
<evidence type="ECO:0000256" key="2">
    <source>
        <dbReference type="ARBA" id="ARBA00022475"/>
    </source>
</evidence>
<keyword evidence="2" id="KW-1003">Cell membrane</keyword>
<dbReference type="OrthoDB" id="678161at2"/>
<proteinExistence type="predicted"/>
<sequence length="187" mass="21326">MLQLFKKYRSVVIFILTFLGSYLVFSMIYNVYLDLSDGSRYYPDFFTHLVSVQSEAVIKAIGYSAHILPHGEEPSMKLFINDVFLARVVEGCNSISIVILFTSFVLAFFSRVKTTLLFILAGAVIIYAMNIVRIALLTIGIYEYPQYAEFLHSIAFPLVIYGTVFILWIIWVRIFSKTGSDDGKNKI</sequence>
<evidence type="ECO:0000256" key="1">
    <source>
        <dbReference type="ARBA" id="ARBA00004651"/>
    </source>
</evidence>
<keyword evidence="3" id="KW-0645">Protease</keyword>
<evidence type="ECO:0000256" key="6">
    <source>
        <dbReference type="ARBA" id="ARBA00022989"/>
    </source>
</evidence>
<evidence type="ECO:0000313" key="9">
    <source>
        <dbReference type="EMBL" id="QCY69265.1"/>
    </source>
</evidence>
<evidence type="ECO:0000256" key="5">
    <source>
        <dbReference type="ARBA" id="ARBA00022801"/>
    </source>
</evidence>
<keyword evidence="5" id="KW-0378">Hydrolase</keyword>
<dbReference type="RefSeq" id="WP_139065835.1">
    <property type="nucleotide sequence ID" value="NZ_CP040812.1"/>
</dbReference>
<evidence type="ECO:0000256" key="8">
    <source>
        <dbReference type="SAM" id="Phobius"/>
    </source>
</evidence>
<name>A0A5B7X2E1_9FLAO</name>
<evidence type="ECO:0000256" key="4">
    <source>
        <dbReference type="ARBA" id="ARBA00022692"/>
    </source>
</evidence>
<feature type="transmembrane region" description="Helical" evidence="8">
    <location>
        <begin position="12"/>
        <end position="32"/>
    </location>
</feature>
<dbReference type="GO" id="GO:0005886">
    <property type="term" value="C:plasma membrane"/>
    <property type="evidence" value="ECO:0007669"/>
    <property type="project" value="UniProtKB-SubCell"/>
</dbReference>
<dbReference type="GO" id="GO:0008233">
    <property type="term" value="F:peptidase activity"/>
    <property type="evidence" value="ECO:0007669"/>
    <property type="project" value="UniProtKB-KW"/>
</dbReference>
<dbReference type="Pfam" id="PF09721">
    <property type="entry name" value="Exosortase_EpsH"/>
    <property type="match status" value="1"/>
</dbReference>
<organism evidence="9 10">
    <name type="scientific">Antarcticibacterium flavum</name>
    <dbReference type="NCBI Taxonomy" id="2058175"/>
    <lineage>
        <taxon>Bacteria</taxon>
        <taxon>Pseudomonadati</taxon>
        <taxon>Bacteroidota</taxon>
        <taxon>Flavobacteriia</taxon>
        <taxon>Flavobacteriales</taxon>
        <taxon>Flavobacteriaceae</taxon>
        <taxon>Antarcticibacterium</taxon>
    </lineage>
</organism>